<comment type="caution">
    <text evidence="1">The sequence shown here is derived from an EMBL/GenBank/DDBJ whole genome shotgun (WGS) entry which is preliminary data.</text>
</comment>
<evidence type="ECO:0000313" key="2">
    <source>
        <dbReference type="Proteomes" id="UP001239111"/>
    </source>
</evidence>
<organism evidence="1 2">
    <name type="scientific">Eretmocerus hayati</name>
    <dbReference type="NCBI Taxonomy" id="131215"/>
    <lineage>
        <taxon>Eukaryota</taxon>
        <taxon>Metazoa</taxon>
        <taxon>Ecdysozoa</taxon>
        <taxon>Arthropoda</taxon>
        <taxon>Hexapoda</taxon>
        <taxon>Insecta</taxon>
        <taxon>Pterygota</taxon>
        <taxon>Neoptera</taxon>
        <taxon>Endopterygota</taxon>
        <taxon>Hymenoptera</taxon>
        <taxon>Apocrita</taxon>
        <taxon>Proctotrupomorpha</taxon>
        <taxon>Chalcidoidea</taxon>
        <taxon>Aphelinidae</taxon>
        <taxon>Aphelininae</taxon>
        <taxon>Eretmocerus</taxon>
    </lineage>
</organism>
<dbReference type="Proteomes" id="UP001239111">
    <property type="component" value="Chromosome 3"/>
</dbReference>
<reference evidence="1" key="1">
    <citation type="submission" date="2023-04" db="EMBL/GenBank/DDBJ databases">
        <title>A chromosome-level genome assembly of the parasitoid wasp Eretmocerus hayati.</title>
        <authorList>
            <person name="Zhong Y."/>
            <person name="Liu S."/>
            <person name="Liu Y."/>
        </authorList>
    </citation>
    <scope>NUCLEOTIDE SEQUENCE</scope>
    <source>
        <strain evidence="1">ZJU_SS_LIU_2023</strain>
    </source>
</reference>
<name>A0ACC2NDD8_9HYME</name>
<sequence>MRNDSTPDSRRFRGCKERIKWLEESFQDMYMAMNHVDVHLMEQEAGRLGEEMQRIENRLESAERFCENATQQRLRNLRSREVESQQLRLRLAKLSSITSSLITKDAGHFEQSSRAHTVEISHPLHIQADTSINTQTTQ</sequence>
<accession>A0ACC2NDD8</accession>
<keyword evidence="2" id="KW-1185">Reference proteome</keyword>
<gene>
    <name evidence="1" type="ORF">QAD02_000402</name>
</gene>
<evidence type="ECO:0000313" key="1">
    <source>
        <dbReference type="EMBL" id="KAJ8669143.1"/>
    </source>
</evidence>
<protein>
    <submittedName>
        <fullName evidence="1">Uncharacterized protein</fullName>
    </submittedName>
</protein>
<dbReference type="EMBL" id="CM056743">
    <property type="protein sequence ID" value="KAJ8669143.1"/>
    <property type="molecule type" value="Genomic_DNA"/>
</dbReference>
<proteinExistence type="predicted"/>